<dbReference type="EMBL" id="JAOWKX010000005">
    <property type="protein sequence ID" value="MCV2885049.1"/>
    <property type="molecule type" value="Genomic_DNA"/>
</dbReference>
<protein>
    <recommendedName>
        <fullName evidence="2">Curli production assembly/transport component CsgE</fullName>
    </recommendedName>
</protein>
<reference evidence="4 5" key="1">
    <citation type="submission" date="2022-10" db="EMBL/GenBank/DDBJ databases">
        <title>Aestuariibacter sp. AA17 isolated from Montipora capitata coral fragment.</title>
        <authorList>
            <person name="Emsley S.A."/>
            <person name="Pfannmuller K.M."/>
            <person name="Loughran R.M."/>
            <person name="Shlafstein M."/>
            <person name="Papke E."/>
            <person name="Saw J.H."/>
            <person name="Ushijima B."/>
            <person name="Videau P."/>
        </authorList>
    </citation>
    <scope>NUCLEOTIDE SEQUENCE [LARGE SCALE GENOMIC DNA]</scope>
    <source>
        <strain evidence="4 5">AA17</strain>
    </source>
</reference>
<dbReference type="Pfam" id="PF10627">
    <property type="entry name" value="CsgE"/>
    <property type="match status" value="1"/>
</dbReference>
<accession>A0ABT3A8R9</accession>
<organism evidence="4 5">
    <name type="scientific">Fluctibacter corallii</name>
    <dbReference type="NCBI Taxonomy" id="2984329"/>
    <lineage>
        <taxon>Bacteria</taxon>
        <taxon>Pseudomonadati</taxon>
        <taxon>Pseudomonadota</taxon>
        <taxon>Gammaproteobacteria</taxon>
        <taxon>Alteromonadales</taxon>
        <taxon>Alteromonadaceae</taxon>
        <taxon>Fluctibacter</taxon>
    </lineage>
</organism>
<dbReference type="InterPro" id="IPR018900">
    <property type="entry name" value="Curli_CsgE"/>
</dbReference>
<name>A0ABT3A8R9_9ALTE</name>
<evidence type="ECO:0000313" key="4">
    <source>
        <dbReference type="EMBL" id="MCV2885049.1"/>
    </source>
</evidence>
<keyword evidence="3" id="KW-0732">Signal</keyword>
<proteinExistence type="predicted"/>
<sequence>MLAHVSSILIAWFLLTSIQNTSAEEILLSGLLINNSISRQGHEFAIQFGQYWRDIPNTSGNNVRVQEIVVPQAGTKLTVFMNNKAIYQTYLGRRQTPLKDKVESAVLKTVEAIATASNAQSSPDLAVDEWK</sequence>
<comment type="caution">
    <text evidence="4">The sequence shown here is derived from an EMBL/GenBank/DDBJ whole genome shotgun (WGS) entry which is preliminary data.</text>
</comment>
<dbReference type="Proteomes" id="UP001652504">
    <property type="component" value="Unassembled WGS sequence"/>
</dbReference>
<evidence type="ECO:0000256" key="2">
    <source>
        <dbReference type="ARBA" id="ARBA00014024"/>
    </source>
</evidence>
<gene>
    <name evidence="4" type="ORF">OE749_10140</name>
</gene>
<dbReference type="RefSeq" id="WP_263712344.1">
    <property type="nucleotide sequence ID" value="NZ_JAOWKX010000005.1"/>
</dbReference>
<evidence type="ECO:0000256" key="1">
    <source>
        <dbReference type="ARBA" id="ARBA00003989"/>
    </source>
</evidence>
<evidence type="ECO:0000256" key="3">
    <source>
        <dbReference type="ARBA" id="ARBA00022729"/>
    </source>
</evidence>
<keyword evidence="5" id="KW-1185">Reference proteome</keyword>
<evidence type="ECO:0000313" key="5">
    <source>
        <dbReference type="Proteomes" id="UP001652504"/>
    </source>
</evidence>
<comment type="function">
    <text evidence="1">May be involved in the biogenesis of curli organelles.</text>
</comment>